<dbReference type="AlphaFoldDB" id="A0A4Y9AIV6"/>
<dbReference type="EMBL" id="SRHY01000001">
    <property type="protein sequence ID" value="TFJ94351.1"/>
    <property type="molecule type" value="Genomic_DNA"/>
</dbReference>
<dbReference type="NCBIfam" id="NF002002">
    <property type="entry name" value="PRK00802.1-2"/>
    <property type="match status" value="1"/>
</dbReference>
<evidence type="ECO:0000256" key="5">
    <source>
        <dbReference type="HAMAP-Rule" id="MF_00527"/>
    </source>
</evidence>
<evidence type="ECO:0000256" key="3">
    <source>
        <dbReference type="ARBA" id="ARBA00022801"/>
    </source>
</evidence>
<gene>
    <name evidence="6" type="ORF">E4U82_00060</name>
</gene>
<dbReference type="NCBIfam" id="TIGR00567">
    <property type="entry name" value="3mg"/>
    <property type="match status" value="1"/>
</dbReference>
<accession>A0A4Y9AIV6</accession>
<keyword evidence="3 5" id="KW-0378">Hydrolase</keyword>
<dbReference type="InterPro" id="IPR003180">
    <property type="entry name" value="MPG"/>
</dbReference>
<reference evidence="6 7" key="1">
    <citation type="submission" date="2019-03" db="EMBL/GenBank/DDBJ databases">
        <title>Genome sequence of Lentibacillus salicampi ATCC BAA-719.</title>
        <authorList>
            <person name="Maclea K.S."/>
            <person name="Simoes Junior M."/>
        </authorList>
    </citation>
    <scope>NUCLEOTIDE SEQUENCE [LARGE SCALE GENOMIC DNA]</scope>
    <source>
        <strain evidence="6 7">ATCC BAA-719</strain>
    </source>
</reference>
<dbReference type="SUPFAM" id="SSF50486">
    <property type="entry name" value="FMT C-terminal domain-like"/>
    <property type="match status" value="1"/>
</dbReference>
<evidence type="ECO:0000256" key="2">
    <source>
        <dbReference type="ARBA" id="ARBA00022763"/>
    </source>
</evidence>
<name>A0A4Y9AIV6_9BACI</name>
<dbReference type="PANTHER" id="PTHR10429">
    <property type="entry name" value="DNA-3-METHYLADENINE GLYCOSYLASE"/>
    <property type="match status" value="1"/>
</dbReference>
<evidence type="ECO:0000256" key="4">
    <source>
        <dbReference type="ARBA" id="ARBA00023204"/>
    </source>
</evidence>
<dbReference type="PANTHER" id="PTHR10429:SF0">
    <property type="entry name" value="DNA-3-METHYLADENINE GLYCOSYLASE"/>
    <property type="match status" value="1"/>
</dbReference>
<dbReference type="HAMAP" id="MF_00527">
    <property type="entry name" value="3MGH"/>
    <property type="match status" value="1"/>
</dbReference>
<dbReference type="Proteomes" id="UP000298484">
    <property type="component" value="Unassembled WGS sequence"/>
</dbReference>
<dbReference type="Gene3D" id="3.10.300.10">
    <property type="entry name" value="Methylpurine-DNA glycosylase (MPG)"/>
    <property type="match status" value="1"/>
</dbReference>
<dbReference type="EC" id="3.2.2.-" evidence="5"/>
<protein>
    <recommendedName>
        <fullName evidence="5">Putative 3-methyladenine DNA glycosylase</fullName>
        <ecNumber evidence="5">3.2.2.-</ecNumber>
    </recommendedName>
</protein>
<keyword evidence="7" id="KW-1185">Reference proteome</keyword>
<dbReference type="InterPro" id="IPR036995">
    <property type="entry name" value="MPG_sf"/>
</dbReference>
<keyword evidence="2 5" id="KW-0227">DNA damage</keyword>
<proteinExistence type="inferred from homology"/>
<keyword evidence="4 5" id="KW-0234">DNA repair</keyword>
<dbReference type="GO" id="GO:0003677">
    <property type="term" value="F:DNA binding"/>
    <property type="evidence" value="ECO:0007669"/>
    <property type="project" value="InterPro"/>
</dbReference>
<evidence type="ECO:0000313" key="6">
    <source>
        <dbReference type="EMBL" id="TFJ94351.1"/>
    </source>
</evidence>
<dbReference type="Pfam" id="PF02245">
    <property type="entry name" value="Pur_DNA_glyco"/>
    <property type="match status" value="1"/>
</dbReference>
<dbReference type="GO" id="GO:0006284">
    <property type="term" value="P:base-excision repair"/>
    <property type="evidence" value="ECO:0007669"/>
    <property type="project" value="InterPro"/>
</dbReference>
<dbReference type="FunFam" id="3.10.300.10:FF:000001">
    <property type="entry name" value="Putative 3-methyladenine DNA glycosylase"/>
    <property type="match status" value="1"/>
</dbReference>
<organism evidence="6 7">
    <name type="scientific">Lentibacillus salicampi</name>
    <dbReference type="NCBI Taxonomy" id="175306"/>
    <lineage>
        <taxon>Bacteria</taxon>
        <taxon>Bacillati</taxon>
        <taxon>Bacillota</taxon>
        <taxon>Bacilli</taxon>
        <taxon>Bacillales</taxon>
        <taxon>Bacillaceae</taxon>
        <taxon>Lentibacillus</taxon>
    </lineage>
</organism>
<dbReference type="GO" id="GO:0003905">
    <property type="term" value="F:alkylbase DNA N-glycosylase activity"/>
    <property type="evidence" value="ECO:0007669"/>
    <property type="project" value="InterPro"/>
</dbReference>
<sequence>MTRRRNLVHPLPEPLDQSFYNQSTLQLAQSLLGKLLLKETDEGIVAGFIVETEAYMGPEDRAAHSFNNKRTKRTAIMFGEPGYAYTYVMHTHCLFNVVSGSVDDPKAVLIRGVEPYLGQSVMEKRRPKARKLSQLTNGPGKLTKALGITMDDYGNKLDHPPLWIAPGRTVEDEQMNSGPRIGIDNSGEARDYPWRFWVDGNAFISK</sequence>
<evidence type="ECO:0000313" key="7">
    <source>
        <dbReference type="Proteomes" id="UP000298484"/>
    </source>
</evidence>
<comment type="similarity">
    <text evidence="1 5">Belongs to the DNA glycosylase MPG family.</text>
</comment>
<keyword evidence="6" id="KW-0326">Glycosidase</keyword>
<evidence type="ECO:0000256" key="1">
    <source>
        <dbReference type="ARBA" id="ARBA00009232"/>
    </source>
</evidence>
<dbReference type="InterPro" id="IPR011034">
    <property type="entry name" value="Formyl_transferase-like_C_sf"/>
</dbReference>
<dbReference type="CDD" id="cd00540">
    <property type="entry name" value="AAG"/>
    <property type="match status" value="1"/>
</dbReference>
<comment type="caution">
    <text evidence="6">The sequence shown here is derived from an EMBL/GenBank/DDBJ whole genome shotgun (WGS) entry which is preliminary data.</text>
</comment>
<dbReference type="OrthoDB" id="9794313at2"/>